<dbReference type="NCBIfam" id="NF041895">
    <property type="entry name" value="choice_anch_V"/>
    <property type="match status" value="1"/>
</dbReference>
<evidence type="ECO:0000313" key="5">
    <source>
        <dbReference type="Proteomes" id="UP000028980"/>
    </source>
</evidence>
<evidence type="ECO:0000313" key="4">
    <source>
        <dbReference type="EMBL" id="GAK77945.1"/>
    </source>
</evidence>
<dbReference type="NCBIfam" id="TIGR04183">
    <property type="entry name" value="Por_Secre_tail"/>
    <property type="match status" value="1"/>
</dbReference>
<proteinExistence type="predicted"/>
<dbReference type="AlphaFoldDB" id="A0A081DG99"/>
<feature type="domain" description="Secretion system C-terminal sorting" evidence="3">
    <location>
        <begin position="186"/>
        <end position="254"/>
    </location>
</feature>
<dbReference type="EMBL" id="BBLG01000015">
    <property type="protein sequence ID" value="GAK77945.1"/>
    <property type="molecule type" value="Genomic_DNA"/>
</dbReference>
<evidence type="ECO:0000259" key="2">
    <source>
        <dbReference type="Pfam" id="PF02014"/>
    </source>
</evidence>
<dbReference type="Gene3D" id="2.60.40.4060">
    <property type="entry name" value="Reeler domain"/>
    <property type="match status" value="1"/>
</dbReference>
<name>A0A081DG99_NONUL</name>
<evidence type="ECO:0000259" key="3">
    <source>
        <dbReference type="Pfam" id="PF18962"/>
    </source>
</evidence>
<protein>
    <recommendedName>
        <fullName evidence="6">Reelin domain-containing protein</fullName>
    </recommendedName>
</protein>
<sequence>MKKNYSFYSLLTALPIALLVLVGFTSGQGGNFSGSPGDSNANCTSCHAPGANHGGTPVLTGVPTSYTAGTTYNLTLAINGSSVNKFGFNITAEDQNGVKVGNWTAGTGSQLRNGGTTDGLTHSATNSSTWTFSWRAPNMSVGPVTFYYATIQANNASGNSGDQMVSGNSMQVLSNDIDLSITSFNMYPTEADDVLNIDLNQLEQGQLEIYNMNGSLIKQVNLIQENQLDVSNLKSGIYLANVTVNGAVTTERFIKK</sequence>
<reference evidence="4 5" key="1">
    <citation type="journal article" date="2014" name="Genome Announc.">
        <title>Draft Genome Sequences of Marine Flavobacterium Nonlabens Strains NR17, NR24, NR27, NR32, NR33, and Ara13.</title>
        <authorList>
            <person name="Nakanishi M."/>
            <person name="Meirelles P."/>
            <person name="Suzuki R."/>
            <person name="Takatani N."/>
            <person name="Mino S."/>
            <person name="Suda W."/>
            <person name="Oshima K."/>
            <person name="Hattori M."/>
            <person name="Ohkuma M."/>
            <person name="Hosokawa M."/>
            <person name="Miyashita K."/>
            <person name="Thompson F.L."/>
            <person name="Niwa A."/>
            <person name="Sawabe T."/>
            <person name="Sawabe T."/>
        </authorList>
    </citation>
    <scope>NUCLEOTIDE SEQUENCE [LARGE SCALE GENOMIC DNA]</scope>
    <source>
        <strain evidence="5">JCM19296</strain>
    </source>
</reference>
<dbReference type="Pfam" id="PF02014">
    <property type="entry name" value="Reeler"/>
    <property type="match status" value="1"/>
</dbReference>
<evidence type="ECO:0008006" key="6">
    <source>
        <dbReference type="Google" id="ProtNLM"/>
    </source>
</evidence>
<dbReference type="CDD" id="cd08544">
    <property type="entry name" value="Reeler"/>
    <property type="match status" value="1"/>
</dbReference>
<dbReference type="InterPro" id="IPR002861">
    <property type="entry name" value="Reeler_dom"/>
</dbReference>
<dbReference type="InterPro" id="IPR042307">
    <property type="entry name" value="Reeler_sf"/>
</dbReference>
<dbReference type="Pfam" id="PF18962">
    <property type="entry name" value="Por_Secre_tail"/>
    <property type="match status" value="1"/>
</dbReference>
<keyword evidence="1" id="KW-0732">Signal</keyword>
<organism evidence="4 5">
    <name type="scientific">Nonlabens ulvanivorans</name>
    <name type="common">Persicivirga ulvanivorans</name>
    <dbReference type="NCBI Taxonomy" id="906888"/>
    <lineage>
        <taxon>Bacteria</taxon>
        <taxon>Pseudomonadati</taxon>
        <taxon>Bacteroidota</taxon>
        <taxon>Flavobacteriia</taxon>
        <taxon>Flavobacteriales</taxon>
        <taxon>Flavobacteriaceae</taxon>
        <taxon>Nonlabens</taxon>
    </lineage>
</organism>
<dbReference type="InterPro" id="IPR026444">
    <property type="entry name" value="Secre_tail"/>
</dbReference>
<feature type="domain" description="Reelin" evidence="2">
    <location>
        <begin position="63"/>
        <end position="153"/>
    </location>
</feature>
<evidence type="ECO:0000256" key="1">
    <source>
        <dbReference type="ARBA" id="ARBA00022729"/>
    </source>
</evidence>
<dbReference type="Proteomes" id="UP000028980">
    <property type="component" value="Unassembled WGS sequence"/>
</dbReference>
<gene>
    <name evidence="4" type="ORF">JCM19296_3554</name>
</gene>
<accession>A0A081DG99</accession>
<comment type="caution">
    <text evidence="4">The sequence shown here is derived from an EMBL/GenBank/DDBJ whole genome shotgun (WGS) entry which is preliminary data.</text>
</comment>